<sequence>MSTHEPPGPGPEQEGSAPPPSFDKQPPPGDPYGTPPFEAAPPPPYDAGTPYGAPGGGPGGGPVPGMPPLGGRVRRLLARIIDAVLVSAVCSLIVGWFVDWNSRSGEATLSLVFGLVYWVYESLMLSRDGQTVGKKITKVRVARLVDGNVPTPGEAWGRAAVYTLPSVLCCGAWVVVDGGWCLFDQPYRQCVHDKAVRTVVVSTQY</sequence>
<feature type="region of interest" description="Disordered" evidence="6">
    <location>
        <begin position="1"/>
        <end position="66"/>
    </location>
</feature>
<proteinExistence type="predicted"/>
<keyword evidence="2" id="KW-1003">Cell membrane</keyword>
<feature type="compositionally biased region" description="Pro residues" evidence="6">
    <location>
        <begin position="1"/>
        <end position="10"/>
    </location>
</feature>
<dbReference type="InterPro" id="IPR010432">
    <property type="entry name" value="RDD"/>
</dbReference>
<gene>
    <name evidence="9" type="ORF">C7M71_010180</name>
</gene>
<feature type="compositionally biased region" description="Pro residues" evidence="6">
    <location>
        <begin position="17"/>
        <end position="45"/>
    </location>
</feature>
<keyword evidence="3 7" id="KW-0812">Transmembrane</keyword>
<protein>
    <submittedName>
        <fullName evidence="9">RDD family protein</fullName>
    </submittedName>
</protein>
<reference evidence="10" key="1">
    <citation type="submission" date="2018-07" db="EMBL/GenBank/DDBJ databases">
        <title>Streptacidiphilus bronchialis DSM 106435 chromosome.</title>
        <authorList>
            <person name="Batra D."/>
            <person name="Gulvik C.A."/>
        </authorList>
    </citation>
    <scope>NUCLEOTIDE SEQUENCE [LARGE SCALE GENOMIC DNA]</scope>
    <source>
        <strain evidence="10">DSM 106435</strain>
    </source>
</reference>
<name>A0A345SVJ1_9ACTN</name>
<evidence type="ECO:0000259" key="8">
    <source>
        <dbReference type="Pfam" id="PF06271"/>
    </source>
</evidence>
<organism evidence="9 10">
    <name type="scientific">Peterkaempfera bronchialis</name>
    <dbReference type="NCBI Taxonomy" id="2126346"/>
    <lineage>
        <taxon>Bacteria</taxon>
        <taxon>Bacillati</taxon>
        <taxon>Actinomycetota</taxon>
        <taxon>Actinomycetes</taxon>
        <taxon>Kitasatosporales</taxon>
        <taxon>Streptomycetaceae</taxon>
        <taxon>Peterkaempfera</taxon>
    </lineage>
</organism>
<evidence type="ECO:0000256" key="1">
    <source>
        <dbReference type="ARBA" id="ARBA00004651"/>
    </source>
</evidence>
<dbReference type="EMBL" id="CP031264">
    <property type="protein sequence ID" value="AXI77746.1"/>
    <property type="molecule type" value="Genomic_DNA"/>
</dbReference>
<evidence type="ECO:0000256" key="7">
    <source>
        <dbReference type="SAM" id="Phobius"/>
    </source>
</evidence>
<evidence type="ECO:0000313" key="10">
    <source>
        <dbReference type="Proteomes" id="UP000249340"/>
    </source>
</evidence>
<dbReference type="PANTHER" id="PTHR36115:SF4">
    <property type="entry name" value="MEMBRANE PROTEIN"/>
    <property type="match status" value="1"/>
</dbReference>
<evidence type="ECO:0000256" key="4">
    <source>
        <dbReference type="ARBA" id="ARBA00022989"/>
    </source>
</evidence>
<evidence type="ECO:0000313" key="9">
    <source>
        <dbReference type="EMBL" id="AXI77746.1"/>
    </source>
</evidence>
<evidence type="ECO:0000256" key="3">
    <source>
        <dbReference type="ARBA" id="ARBA00022692"/>
    </source>
</evidence>
<evidence type="ECO:0000256" key="2">
    <source>
        <dbReference type="ARBA" id="ARBA00022475"/>
    </source>
</evidence>
<dbReference type="Proteomes" id="UP000249340">
    <property type="component" value="Chromosome"/>
</dbReference>
<keyword evidence="4 7" id="KW-1133">Transmembrane helix</keyword>
<dbReference type="KEGG" id="stri:C7M71_010180"/>
<feature type="transmembrane region" description="Helical" evidence="7">
    <location>
        <begin position="104"/>
        <end position="120"/>
    </location>
</feature>
<dbReference type="InterPro" id="IPR051791">
    <property type="entry name" value="Pra-immunoreactive"/>
</dbReference>
<feature type="compositionally biased region" description="Gly residues" evidence="6">
    <location>
        <begin position="53"/>
        <end position="63"/>
    </location>
</feature>
<evidence type="ECO:0000256" key="5">
    <source>
        <dbReference type="ARBA" id="ARBA00023136"/>
    </source>
</evidence>
<evidence type="ECO:0000256" key="6">
    <source>
        <dbReference type="SAM" id="MobiDB-lite"/>
    </source>
</evidence>
<keyword evidence="5 7" id="KW-0472">Membrane</keyword>
<dbReference type="PANTHER" id="PTHR36115">
    <property type="entry name" value="PROLINE-RICH ANTIGEN HOMOLOG-RELATED"/>
    <property type="match status" value="1"/>
</dbReference>
<feature type="domain" description="RDD" evidence="8">
    <location>
        <begin position="71"/>
        <end position="195"/>
    </location>
</feature>
<dbReference type="Pfam" id="PF06271">
    <property type="entry name" value="RDD"/>
    <property type="match status" value="1"/>
</dbReference>
<comment type="subcellular location">
    <subcellularLocation>
        <location evidence="1">Cell membrane</location>
        <topology evidence="1">Multi-pass membrane protein</topology>
    </subcellularLocation>
</comment>
<feature type="transmembrane region" description="Helical" evidence="7">
    <location>
        <begin position="76"/>
        <end position="98"/>
    </location>
</feature>
<accession>A0A345SVJ1</accession>
<keyword evidence="10" id="KW-1185">Reference proteome</keyword>
<dbReference type="OrthoDB" id="9774993at2"/>
<dbReference type="GO" id="GO:0005886">
    <property type="term" value="C:plasma membrane"/>
    <property type="evidence" value="ECO:0007669"/>
    <property type="project" value="UniProtKB-SubCell"/>
</dbReference>
<dbReference type="RefSeq" id="WP_111493549.1">
    <property type="nucleotide sequence ID" value="NZ_CP031264.1"/>
</dbReference>
<dbReference type="AlphaFoldDB" id="A0A345SVJ1"/>